<evidence type="ECO:0000313" key="4">
    <source>
        <dbReference type="EMBL" id="KCZ93444.1"/>
    </source>
</evidence>
<dbReference type="GO" id="GO:0004016">
    <property type="term" value="F:adenylate cyclase activity"/>
    <property type="evidence" value="ECO:0007669"/>
    <property type="project" value="TreeGrafter"/>
</dbReference>
<feature type="domain" description="HTH luxR-type" evidence="3">
    <location>
        <begin position="718"/>
        <end position="783"/>
    </location>
</feature>
<dbReference type="GO" id="GO:0005524">
    <property type="term" value="F:ATP binding"/>
    <property type="evidence" value="ECO:0007669"/>
    <property type="project" value="UniProtKB-KW"/>
</dbReference>
<dbReference type="InterPro" id="IPR016032">
    <property type="entry name" value="Sig_transdc_resp-reg_C-effctor"/>
</dbReference>
<dbReference type="Pfam" id="PF00196">
    <property type="entry name" value="GerE"/>
    <property type="match status" value="1"/>
</dbReference>
<protein>
    <submittedName>
        <fullName evidence="4">LuxR family transcriptional regulator</fullName>
    </submittedName>
</protein>
<dbReference type="PROSITE" id="PS00622">
    <property type="entry name" value="HTH_LUXR_1"/>
    <property type="match status" value="1"/>
</dbReference>
<dbReference type="eggNOG" id="COG2909">
    <property type="taxonomic scope" value="Bacteria"/>
</dbReference>
<dbReference type="InterPro" id="IPR000792">
    <property type="entry name" value="Tscrpt_reg_LuxR_C"/>
</dbReference>
<dbReference type="InterPro" id="IPR011990">
    <property type="entry name" value="TPR-like_helical_dom_sf"/>
</dbReference>
<sequence>MRSGADRLFPAILSAASSPDRPGVVIIEDIHWADFGTLDFLRFLGRRISALSIVLVATYRDDEIDQAHPLHQVLGDLPSKSVHHITLKPLSFDGIAQLNHSKKFSTDEILSVSGGNPFFVTELLASQGNEITVAPRSVREVVNGRLNRITAPERSFLETASLIPVPIDLTLLDGLFEEPVDILAKGCIGHGLLKQDGDGLIRFRHELARLATADRLTRNEQTEIHEKLLATLLNRDDPPLDQLVHHAAGALNSAAVLEYAPIAARRAAEIGAHREATGHLATALDFVSDADTELAATLYENWAYEAGLSLQIDDDVIDARQHAVSLWRALGRTDKVGENLRWLSRLYWYRGEASKALQFLDRAVEIFENEGASAEKAMAFSMRSQFHMLNDRMPEAIAWGERAIDMAAAFDSDDVLIHALNNVGSAKLLRGSVEGLADMERSLQLARKLGRHEDVARVYTNLSEYAVEFRDFALAEQVLSDGIAFDTEHDLDSWTFYLIGWLAHLRLAQGRLTDAETIAQGVMDRRNQTLLMKLPAQIVLAKARVRLGRPGAHTALSEALRAALSTGESQYIVPVRTTFVEAAALDGTPSVAEEHLNAVLSVGKDSVMNWRMAELWFWGLRCGLDLERRMFGDLPPPYQHIEAGELDAAARAFGGLGMKYHEAYLRMLCGGHTDIISAHRIAVEMQARPLVTQCRNIAIERGIQGALAQEPRGPYSAARSHPMGLTNREQEVLRELAVGATNQEIADALSRSRRTVENHVSSILKKLNATSRTDVILRIQNEPWLLPNT</sequence>
<dbReference type="SUPFAM" id="SSF46894">
    <property type="entry name" value="C-terminal effector domain of the bipartite response regulators"/>
    <property type="match status" value="1"/>
</dbReference>
<dbReference type="CDD" id="cd06170">
    <property type="entry name" value="LuxR_C_like"/>
    <property type="match status" value="1"/>
</dbReference>
<dbReference type="Proteomes" id="UP000025171">
    <property type="component" value="Unassembled WGS sequence"/>
</dbReference>
<dbReference type="GO" id="GO:0006355">
    <property type="term" value="P:regulation of DNA-templated transcription"/>
    <property type="evidence" value="ECO:0007669"/>
    <property type="project" value="InterPro"/>
</dbReference>
<dbReference type="SMART" id="SM00421">
    <property type="entry name" value="HTH_LUXR"/>
    <property type="match status" value="1"/>
</dbReference>
<dbReference type="Gene3D" id="1.25.40.10">
    <property type="entry name" value="Tetratricopeptide repeat domain"/>
    <property type="match status" value="1"/>
</dbReference>
<accession>A0A059FS09</accession>
<dbReference type="GO" id="GO:0005737">
    <property type="term" value="C:cytoplasm"/>
    <property type="evidence" value="ECO:0007669"/>
    <property type="project" value="TreeGrafter"/>
</dbReference>
<name>A0A059FS09_9PROT</name>
<comment type="caution">
    <text evidence="4">The sequence shown here is derived from an EMBL/GenBank/DDBJ whole genome shotgun (WGS) entry which is preliminary data.</text>
</comment>
<dbReference type="PANTHER" id="PTHR16305:SF28">
    <property type="entry name" value="GUANYLATE CYCLASE DOMAIN-CONTAINING PROTEIN"/>
    <property type="match status" value="1"/>
</dbReference>
<dbReference type="Gene3D" id="1.10.10.10">
    <property type="entry name" value="Winged helix-like DNA-binding domain superfamily/Winged helix DNA-binding domain"/>
    <property type="match status" value="1"/>
</dbReference>
<dbReference type="PATRIC" id="fig|1280950.3.peg.1267"/>
<dbReference type="AlphaFoldDB" id="A0A059FS09"/>
<dbReference type="PRINTS" id="PR00038">
    <property type="entry name" value="HTHLUXR"/>
</dbReference>
<keyword evidence="2" id="KW-0067">ATP-binding</keyword>
<evidence type="ECO:0000259" key="3">
    <source>
        <dbReference type="PROSITE" id="PS50043"/>
    </source>
</evidence>
<dbReference type="PROSITE" id="PS50043">
    <property type="entry name" value="HTH_LUXR_2"/>
    <property type="match status" value="1"/>
</dbReference>
<keyword evidence="1" id="KW-0547">Nucleotide-binding</keyword>
<dbReference type="PANTHER" id="PTHR16305">
    <property type="entry name" value="TESTICULAR SOLUBLE ADENYLYL CYCLASE"/>
    <property type="match status" value="1"/>
</dbReference>
<gene>
    <name evidence="4" type="ORF">HJO_06295</name>
</gene>
<dbReference type="STRING" id="1280950.HJO_06295"/>
<dbReference type="InterPro" id="IPR036388">
    <property type="entry name" value="WH-like_DNA-bd_sf"/>
</dbReference>
<reference evidence="4 5" key="1">
    <citation type="journal article" date="2014" name="Antonie Van Leeuwenhoek">
        <title>Hyphomonas beringensis sp. nov. and Hyphomonas chukchiensis sp. nov., isolated from surface seawater of the Bering Sea and Chukchi Sea.</title>
        <authorList>
            <person name="Li C."/>
            <person name="Lai Q."/>
            <person name="Li G."/>
            <person name="Dong C."/>
            <person name="Wang J."/>
            <person name="Liao Y."/>
            <person name="Shao Z."/>
        </authorList>
    </citation>
    <scope>NUCLEOTIDE SEQUENCE [LARGE SCALE GENOMIC DNA]</scope>
    <source>
        <strain evidence="4 5">MHS-2</strain>
    </source>
</reference>
<dbReference type="GO" id="GO:0003677">
    <property type="term" value="F:DNA binding"/>
    <property type="evidence" value="ECO:0007669"/>
    <property type="project" value="InterPro"/>
</dbReference>
<proteinExistence type="predicted"/>
<dbReference type="SUPFAM" id="SSF48452">
    <property type="entry name" value="TPR-like"/>
    <property type="match status" value="2"/>
</dbReference>
<organism evidence="4 5">
    <name type="scientific">Hyphomonas johnsonii MHS-2</name>
    <dbReference type="NCBI Taxonomy" id="1280950"/>
    <lineage>
        <taxon>Bacteria</taxon>
        <taxon>Pseudomonadati</taxon>
        <taxon>Pseudomonadota</taxon>
        <taxon>Alphaproteobacteria</taxon>
        <taxon>Hyphomonadales</taxon>
        <taxon>Hyphomonadaceae</taxon>
        <taxon>Hyphomonas</taxon>
    </lineage>
</organism>
<keyword evidence="5" id="KW-1185">Reference proteome</keyword>
<dbReference type="EMBL" id="ARYK01000002">
    <property type="protein sequence ID" value="KCZ93444.1"/>
    <property type="molecule type" value="Genomic_DNA"/>
</dbReference>
<evidence type="ECO:0000256" key="2">
    <source>
        <dbReference type="ARBA" id="ARBA00022840"/>
    </source>
</evidence>
<evidence type="ECO:0000313" key="5">
    <source>
        <dbReference type="Proteomes" id="UP000025171"/>
    </source>
</evidence>
<evidence type="ECO:0000256" key="1">
    <source>
        <dbReference type="ARBA" id="ARBA00022741"/>
    </source>
</evidence>